<dbReference type="HOGENOM" id="CLU_020173_0_0_1"/>
<protein>
    <submittedName>
        <fullName evidence="2">Uncharacterized protein</fullName>
    </submittedName>
</protein>
<dbReference type="InParanoid" id="F4REF1"/>
<dbReference type="Proteomes" id="UP000001072">
    <property type="component" value="Unassembled WGS sequence"/>
</dbReference>
<accession>F4REF1</accession>
<evidence type="ECO:0000256" key="1">
    <source>
        <dbReference type="SAM" id="MobiDB-lite"/>
    </source>
</evidence>
<feature type="region of interest" description="Disordered" evidence="1">
    <location>
        <begin position="1"/>
        <end position="35"/>
    </location>
</feature>
<evidence type="ECO:0000313" key="2">
    <source>
        <dbReference type="EMBL" id="EGG09281.1"/>
    </source>
</evidence>
<feature type="compositionally biased region" description="Acidic residues" evidence="1">
    <location>
        <begin position="534"/>
        <end position="553"/>
    </location>
</feature>
<dbReference type="OrthoDB" id="3254880at2759"/>
<organism evidence="3">
    <name type="scientific">Melampsora larici-populina (strain 98AG31 / pathotype 3-4-7)</name>
    <name type="common">Poplar leaf rust fungus</name>
    <dbReference type="NCBI Taxonomy" id="747676"/>
    <lineage>
        <taxon>Eukaryota</taxon>
        <taxon>Fungi</taxon>
        <taxon>Dikarya</taxon>
        <taxon>Basidiomycota</taxon>
        <taxon>Pucciniomycotina</taxon>
        <taxon>Pucciniomycetes</taxon>
        <taxon>Pucciniales</taxon>
        <taxon>Melampsoraceae</taxon>
        <taxon>Melampsora</taxon>
    </lineage>
</organism>
<feature type="region of interest" description="Disordered" evidence="1">
    <location>
        <begin position="72"/>
        <end position="147"/>
    </location>
</feature>
<evidence type="ECO:0000313" key="3">
    <source>
        <dbReference type="Proteomes" id="UP000001072"/>
    </source>
</evidence>
<dbReference type="KEGG" id="mlr:MELLADRAFT_104355"/>
<dbReference type="AlphaFoldDB" id="F4REF1"/>
<name>F4REF1_MELLP</name>
<gene>
    <name evidence="2" type="ORF">MELLADRAFT_104355</name>
</gene>
<feature type="compositionally biased region" description="Polar residues" evidence="1">
    <location>
        <begin position="105"/>
        <end position="116"/>
    </location>
</feature>
<reference evidence="3" key="1">
    <citation type="journal article" date="2011" name="Proc. Natl. Acad. Sci. U.S.A.">
        <title>Obligate biotrophy features unraveled by the genomic analysis of rust fungi.</title>
        <authorList>
            <person name="Duplessis S."/>
            <person name="Cuomo C.A."/>
            <person name="Lin Y.-C."/>
            <person name="Aerts A."/>
            <person name="Tisserant E."/>
            <person name="Veneault-Fourrey C."/>
            <person name="Joly D.L."/>
            <person name="Hacquard S."/>
            <person name="Amselem J."/>
            <person name="Cantarel B.L."/>
            <person name="Chiu R."/>
            <person name="Coutinho P.M."/>
            <person name="Feau N."/>
            <person name="Field M."/>
            <person name="Frey P."/>
            <person name="Gelhaye E."/>
            <person name="Goldberg J."/>
            <person name="Grabherr M.G."/>
            <person name="Kodira C.D."/>
            <person name="Kohler A."/>
            <person name="Kuees U."/>
            <person name="Lindquist E.A."/>
            <person name="Lucas S.M."/>
            <person name="Mago R."/>
            <person name="Mauceli E."/>
            <person name="Morin E."/>
            <person name="Murat C."/>
            <person name="Pangilinan J.L."/>
            <person name="Park R."/>
            <person name="Pearson M."/>
            <person name="Quesneville H."/>
            <person name="Rouhier N."/>
            <person name="Sakthikumar S."/>
            <person name="Salamov A.A."/>
            <person name="Schmutz J."/>
            <person name="Selles B."/>
            <person name="Shapiro H."/>
            <person name="Tanguay P."/>
            <person name="Tuskan G.A."/>
            <person name="Henrissat B."/>
            <person name="Van de Peer Y."/>
            <person name="Rouze P."/>
            <person name="Ellis J.G."/>
            <person name="Dodds P.N."/>
            <person name="Schein J.E."/>
            <person name="Zhong S."/>
            <person name="Hamelin R.C."/>
            <person name="Grigoriev I.V."/>
            <person name="Szabo L.J."/>
            <person name="Martin F."/>
        </authorList>
    </citation>
    <scope>NUCLEOTIDE SEQUENCE [LARGE SCALE GENOMIC DNA]</scope>
    <source>
        <strain evidence="3">98AG31 / pathotype 3-4-7</strain>
    </source>
</reference>
<keyword evidence="3" id="KW-1185">Reference proteome</keyword>
<feature type="compositionally biased region" description="Polar residues" evidence="1">
    <location>
        <begin position="1"/>
        <end position="12"/>
    </location>
</feature>
<feature type="compositionally biased region" description="Acidic residues" evidence="1">
    <location>
        <begin position="517"/>
        <end position="526"/>
    </location>
</feature>
<feature type="compositionally biased region" description="Low complexity" evidence="1">
    <location>
        <begin position="85"/>
        <end position="98"/>
    </location>
</feature>
<proteinExistence type="predicted"/>
<dbReference type="RefSeq" id="XP_007407641.1">
    <property type="nucleotide sequence ID" value="XM_007407579.1"/>
</dbReference>
<sequence length="663" mass="74329">MQSQANLTNTQADDLMDGLDQPPNPQFSNHQASAPALDTNAINAIIADSLKQQAAQFETIINGLKEQVEGFKDLGGSSKSKKNSTSKSTPNPTPNTSSTRDRLRSQASADAYSTPTPASKVPRKSKRSSQPPPPKPSTPRRRHPLQVFSDELPANFKTTKDALFVHIKTLWGLFKANDIPSLPDPSLLKEFVSKFNTVDQVQAAVDDPSSGDLVAKNDIQTLKALRSGGKIGRGMNNLDHIYILYIHGILAKVGIRVWAPDLTDSADSLYNSACRITALNTFHQLMGSGAYNHMNVNPLHAESLSLWIKAYNHYVHYWMADKYKVEARQAGKTAALSARKVIQKNRERTMQVRLAYLDANKNKKGFPMRYLLLCANVLAHSDDEDVPGKPYRVIKTLLYRSKNASKFFRRVDIEIKKAALIAGETVRRKERRLPVVPSPSVFHKAPVNLPIDFYNPTWFKRLNPGQRRIIPNATKVAFLPDAAQSLLPERHPDELISDKAFNAKYLDILSEPYKVPEDEEDADDESDSSKDSQDSETADIVTDDDESDFYSDGDYGDLYDDEAEVDEDDNDIDDVSFVLCVSPARCWKNIEISVLKVIKLQNVASARPVLAAMTRELKIYNRRWLDYPEGVWMTMTPEEKGSAADFEVFPNRWLPNAEISYIE</sequence>
<dbReference type="VEuPathDB" id="FungiDB:MELLADRAFT_104355"/>
<dbReference type="GeneID" id="18922230"/>
<dbReference type="EMBL" id="GL883098">
    <property type="protein sequence ID" value="EGG09281.1"/>
    <property type="molecule type" value="Genomic_DNA"/>
</dbReference>
<feature type="region of interest" description="Disordered" evidence="1">
    <location>
        <begin position="516"/>
        <end position="553"/>
    </location>
</feature>